<keyword evidence="1" id="KW-0472">Membrane</keyword>
<feature type="transmembrane region" description="Helical" evidence="1">
    <location>
        <begin position="13"/>
        <end position="35"/>
    </location>
</feature>
<keyword evidence="1" id="KW-1133">Transmembrane helix</keyword>
<evidence type="ECO:0000313" key="3">
    <source>
        <dbReference type="Proteomes" id="UP000640614"/>
    </source>
</evidence>
<sequence>MFWGFQKKHPEDFYWFIFQISNIAIGINWTIAELIRTLKKQIYEKTIYSFSFVLQYPNI</sequence>
<keyword evidence="1" id="KW-0812">Transmembrane</keyword>
<evidence type="ECO:0000313" key="2">
    <source>
        <dbReference type="EMBL" id="MBE8727509.1"/>
    </source>
</evidence>
<protein>
    <submittedName>
        <fullName evidence="2">Uncharacterized protein</fullName>
    </submittedName>
</protein>
<organism evidence="2 3">
    <name type="scientific">Flavobacterium hungaricum</name>
    <dbReference type="NCBI Taxonomy" id="2082725"/>
    <lineage>
        <taxon>Bacteria</taxon>
        <taxon>Pseudomonadati</taxon>
        <taxon>Bacteroidota</taxon>
        <taxon>Flavobacteriia</taxon>
        <taxon>Flavobacteriales</taxon>
        <taxon>Flavobacteriaceae</taxon>
        <taxon>Flavobacterium</taxon>
    </lineage>
</organism>
<dbReference type="EMBL" id="PRDM01000005">
    <property type="protein sequence ID" value="MBE8727509.1"/>
    <property type="molecule type" value="Genomic_DNA"/>
</dbReference>
<dbReference type="Proteomes" id="UP000640614">
    <property type="component" value="Unassembled WGS sequence"/>
</dbReference>
<reference evidence="2 3" key="1">
    <citation type="submission" date="2018-07" db="EMBL/GenBank/DDBJ databases">
        <title>Genome assembly of strain KB82.</title>
        <authorList>
            <person name="Kukolya J."/>
            <person name="Horvath B."/>
            <person name="Nagy I."/>
            <person name="Toth A."/>
        </authorList>
    </citation>
    <scope>NUCLEOTIDE SEQUENCE [LARGE SCALE GENOMIC DNA]</scope>
    <source>
        <strain evidence="2 3">Kb82</strain>
    </source>
</reference>
<evidence type="ECO:0000256" key="1">
    <source>
        <dbReference type="SAM" id="Phobius"/>
    </source>
</evidence>
<accession>A0ABR9TRV8</accession>
<proteinExistence type="predicted"/>
<keyword evidence="3" id="KW-1185">Reference proteome</keyword>
<name>A0ABR9TRV8_9FLAO</name>
<comment type="caution">
    <text evidence="2">The sequence shown here is derived from an EMBL/GenBank/DDBJ whole genome shotgun (WGS) entry which is preliminary data.</text>
</comment>
<gene>
    <name evidence="2" type="ORF">C4F50_21550</name>
</gene>